<protein>
    <recommendedName>
        <fullName evidence="6">Aminotransferase</fullName>
        <ecNumber evidence="6">2.6.1.-</ecNumber>
    </recommendedName>
</protein>
<accession>F4L3M4</accession>
<dbReference type="RefSeq" id="WP_013768496.1">
    <property type="nucleotide sequence ID" value="NC_015510.1"/>
</dbReference>
<evidence type="ECO:0000256" key="5">
    <source>
        <dbReference type="ARBA" id="ARBA00022898"/>
    </source>
</evidence>
<dbReference type="GO" id="GO:0030170">
    <property type="term" value="F:pyridoxal phosphate binding"/>
    <property type="evidence" value="ECO:0007669"/>
    <property type="project" value="InterPro"/>
</dbReference>
<dbReference type="InterPro" id="IPR004838">
    <property type="entry name" value="NHTrfase_class1_PyrdxlP-BS"/>
</dbReference>
<dbReference type="AlphaFoldDB" id="F4L3M4"/>
<dbReference type="EMBL" id="CP002691">
    <property type="protein sequence ID" value="AEE53974.1"/>
    <property type="molecule type" value="Genomic_DNA"/>
</dbReference>
<keyword evidence="9" id="KW-1185">Reference proteome</keyword>
<dbReference type="NCBIfam" id="NF005744">
    <property type="entry name" value="PRK07568.1"/>
    <property type="match status" value="1"/>
</dbReference>
<reference evidence="8 9" key="1">
    <citation type="journal article" date="2011" name="Stand. Genomic Sci.">
        <title>Complete genome sequence of Haliscomenobacter hydrossis type strain (O).</title>
        <authorList>
            <consortium name="US DOE Joint Genome Institute (JGI-PGF)"/>
            <person name="Daligault H."/>
            <person name="Lapidus A."/>
            <person name="Zeytun A."/>
            <person name="Nolan M."/>
            <person name="Lucas S."/>
            <person name="Del Rio T.G."/>
            <person name="Tice H."/>
            <person name="Cheng J.F."/>
            <person name="Tapia R."/>
            <person name="Han C."/>
            <person name="Goodwin L."/>
            <person name="Pitluck S."/>
            <person name="Liolios K."/>
            <person name="Pagani I."/>
            <person name="Ivanova N."/>
            <person name="Huntemann M."/>
            <person name="Mavromatis K."/>
            <person name="Mikhailova N."/>
            <person name="Pati A."/>
            <person name="Chen A."/>
            <person name="Palaniappan K."/>
            <person name="Land M."/>
            <person name="Hauser L."/>
            <person name="Brambilla E.M."/>
            <person name="Rohde M."/>
            <person name="Verbarg S."/>
            <person name="Goker M."/>
            <person name="Bristow J."/>
            <person name="Eisen J.A."/>
            <person name="Markowitz V."/>
            <person name="Hugenholtz P."/>
            <person name="Kyrpides N.C."/>
            <person name="Klenk H.P."/>
            <person name="Woyke T."/>
        </authorList>
    </citation>
    <scope>NUCLEOTIDE SEQUENCE [LARGE SCALE GENOMIC DNA]</scope>
    <source>
        <strain evidence="9">ATCC 27775 / DSM 1100 / LMG 10767 / O</strain>
    </source>
</reference>
<comment type="cofactor">
    <cofactor evidence="1 6">
        <name>pyridoxal 5'-phosphate</name>
        <dbReference type="ChEBI" id="CHEBI:597326"/>
    </cofactor>
</comment>
<dbReference type="Gene3D" id="3.90.1150.10">
    <property type="entry name" value="Aspartate Aminotransferase, domain 1"/>
    <property type="match status" value="1"/>
</dbReference>
<keyword evidence="3 6" id="KW-0032">Aminotransferase</keyword>
<dbReference type="GO" id="GO:0008483">
    <property type="term" value="F:transaminase activity"/>
    <property type="evidence" value="ECO:0007669"/>
    <property type="project" value="UniProtKB-KW"/>
</dbReference>
<organism evidence="8 9">
    <name type="scientific">Haliscomenobacter hydrossis (strain ATCC 27775 / DSM 1100 / LMG 10767 / O)</name>
    <dbReference type="NCBI Taxonomy" id="760192"/>
    <lineage>
        <taxon>Bacteria</taxon>
        <taxon>Pseudomonadati</taxon>
        <taxon>Bacteroidota</taxon>
        <taxon>Saprospiria</taxon>
        <taxon>Saprospirales</taxon>
        <taxon>Haliscomenobacteraceae</taxon>
        <taxon>Haliscomenobacter</taxon>
    </lineage>
</organism>
<dbReference type="InterPro" id="IPR015422">
    <property type="entry name" value="PyrdxlP-dep_Trfase_small"/>
</dbReference>
<dbReference type="HOGENOM" id="CLU_017584_4_3_10"/>
<evidence type="ECO:0000256" key="2">
    <source>
        <dbReference type="ARBA" id="ARBA00007441"/>
    </source>
</evidence>
<evidence type="ECO:0000259" key="7">
    <source>
        <dbReference type="Pfam" id="PF00155"/>
    </source>
</evidence>
<dbReference type="Pfam" id="PF00155">
    <property type="entry name" value="Aminotran_1_2"/>
    <property type="match status" value="1"/>
</dbReference>
<dbReference type="PROSITE" id="PS00105">
    <property type="entry name" value="AA_TRANSFER_CLASS_1"/>
    <property type="match status" value="1"/>
</dbReference>
<dbReference type="SUPFAM" id="SSF53383">
    <property type="entry name" value="PLP-dependent transferases"/>
    <property type="match status" value="1"/>
</dbReference>
<sequence length="406" mass="45697">MPNISQRALDVPLSPIRKLASFADRAKAKGRHVFHLNIGQPDIATPQAAMARMRQVDIKVLEYSPTEGWASTRAAFAAAMRKFGVNISKEEVMVTTGASEGNQLLFFSCFDKGDEVIIPEPFYANYNGFAQIADVVVRPVTSTIETGFAMPQIQDFERVINNRTRAIFLNNPSNPTGAFYPRELIEQLALLVKQYDLYLIVDEVYRDFCYDGQEFFSVLRLEGLEDNVIVIDSVSKKFSACGARIGTIITRNQDVMEAVSNYGKLRLSPPGFGQLLSEFLCELDDSYMDNVREEYHRRRDLVYERLTHMPGVVSYKPGGAFYCFAKFPVENADHFCQWMLEEFEYNGATVMLAPGEAFYATPGLGIDEVRIAYVLNTTALNQAMDCIEQALVVYPYKKVRDMAAIG</sequence>
<dbReference type="CDD" id="cd00609">
    <property type="entry name" value="AAT_like"/>
    <property type="match status" value="1"/>
</dbReference>
<keyword evidence="4 6" id="KW-0808">Transferase</keyword>
<dbReference type="PANTHER" id="PTHR46383">
    <property type="entry name" value="ASPARTATE AMINOTRANSFERASE"/>
    <property type="match status" value="1"/>
</dbReference>
<dbReference type="InterPro" id="IPR015424">
    <property type="entry name" value="PyrdxlP-dep_Trfase"/>
</dbReference>
<evidence type="ECO:0000313" key="9">
    <source>
        <dbReference type="Proteomes" id="UP000008461"/>
    </source>
</evidence>
<keyword evidence="5" id="KW-0663">Pyridoxal phosphate</keyword>
<evidence type="ECO:0000256" key="1">
    <source>
        <dbReference type="ARBA" id="ARBA00001933"/>
    </source>
</evidence>
<dbReference type="InterPro" id="IPR050596">
    <property type="entry name" value="AspAT/PAT-like"/>
</dbReference>
<dbReference type="OrthoDB" id="9802328at2"/>
<dbReference type="Proteomes" id="UP000008461">
    <property type="component" value="Chromosome"/>
</dbReference>
<evidence type="ECO:0000256" key="4">
    <source>
        <dbReference type="ARBA" id="ARBA00022679"/>
    </source>
</evidence>
<dbReference type="PRINTS" id="PR00753">
    <property type="entry name" value="ACCSYNTHASE"/>
</dbReference>
<dbReference type="KEGG" id="hhy:Halhy_6152"/>
<reference key="2">
    <citation type="submission" date="2011-04" db="EMBL/GenBank/DDBJ databases">
        <title>Complete sequence of chromosome of Haliscomenobacter hydrossis DSM 1100.</title>
        <authorList>
            <consortium name="US DOE Joint Genome Institute (JGI-PGF)"/>
            <person name="Lucas S."/>
            <person name="Han J."/>
            <person name="Lapidus A."/>
            <person name="Bruce D."/>
            <person name="Goodwin L."/>
            <person name="Pitluck S."/>
            <person name="Peters L."/>
            <person name="Kyrpides N."/>
            <person name="Mavromatis K."/>
            <person name="Ivanova N."/>
            <person name="Ovchinnikova G."/>
            <person name="Pagani I."/>
            <person name="Daligault H."/>
            <person name="Detter J.C."/>
            <person name="Han C."/>
            <person name="Land M."/>
            <person name="Hauser L."/>
            <person name="Markowitz V."/>
            <person name="Cheng J.-F."/>
            <person name="Hugenholtz P."/>
            <person name="Woyke T."/>
            <person name="Wu D."/>
            <person name="Verbarg S."/>
            <person name="Frueling A."/>
            <person name="Brambilla E."/>
            <person name="Klenk H.-P."/>
            <person name="Eisen J.A."/>
        </authorList>
    </citation>
    <scope>NUCLEOTIDE SEQUENCE</scope>
    <source>
        <strain>DSM 1100</strain>
    </source>
</reference>
<feature type="domain" description="Aminotransferase class I/classII large" evidence="7">
    <location>
        <begin position="32"/>
        <end position="346"/>
    </location>
</feature>
<dbReference type="InterPro" id="IPR015421">
    <property type="entry name" value="PyrdxlP-dep_Trfase_major"/>
</dbReference>
<evidence type="ECO:0000256" key="3">
    <source>
        <dbReference type="ARBA" id="ARBA00022576"/>
    </source>
</evidence>
<proteinExistence type="inferred from homology"/>
<dbReference type="GO" id="GO:0006520">
    <property type="term" value="P:amino acid metabolic process"/>
    <property type="evidence" value="ECO:0007669"/>
    <property type="project" value="InterPro"/>
</dbReference>
<evidence type="ECO:0000256" key="6">
    <source>
        <dbReference type="RuleBase" id="RU000481"/>
    </source>
</evidence>
<name>F4L3M4_HALH1</name>
<gene>
    <name evidence="8" type="ordered locus">Halhy_6152</name>
</gene>
<dbReference type="EC" id="2.6.1.-" evidence="6"/>
<dbReference type="STRING" id="760192.Halhy_6152"/>
<dbReference type="InterPro" id="IPR004839">
    <property type="entry name" value="Aminotransferase_I/II_large"/>
</dbReference>
<evidence type="ECO:0000313" key="8">
    <source>
        <dbReference type="EMBL" id="AEE53974.1"/>
    </source>
</evidence>
<dbReference type="eggNOG" id="COG0436">
    <property type="taxonomic scope" value="Bacteria"/>
</dbReference>
<dbReference type="Gene3D" id="3.40.640.10">
    <property type="entry name" value="Type I PLP-dependent aspartate aminotransferase-like (Major domain)"/>
    <property type="match status" value="1"/>
</dbReference>
<comment type="similarity">
    <text evidence="2 6">Belongs to the class-I pyridoxal-phosphate-dependent aminotransferase family.</text>
</comment>